<accession>A0A0F5VIR2</accession>
<comment type="caution">
    <text evidence="1">The sequence shown here is derived from an EMBL/GenBank/DDBJ whole genome shotgun (WGS) entry which is preliminary data.</text>
</comment>
<evidence type="ECO:0008006" key="3">
    <source>
        <dbReference type="Google" id="ProtNLM"/>
    </source>
</evidence>
<dbReference type="Pfam" id="PF06891">
    <property type="entry name" value="P2_Phage_GpR"/>
    <property type="match status" value="1"/>
</dbReference>
<dbReference type="Proteomes" id="UP000033633">
    <property type="component" value="Unassembled WGS sequence"/>
</dbReference>
<name>A0A0F5VIR2_9GAMM</name>
<dbReference type="InterPro" id="IPR009678">
    <property type="entry name" value="Phage_tail_completion_R"/>
</dbReference>
<dbReference type="RefSeq" id="WP_046218719.1">
    <property type="nucleotide sequence ID" value="NZ_JWYV01000001.1"/>
</dbReference>
<dbReference type="STRING" id="265726.KY46_00735"/>
<reference evidence="1 2" key="1">
    <citation type="submission" date="2014-12" db="EMBL/GenBank/DDBJ databases">
        <title>Mercury Reductase activity and rhizosphere competence traits in the genome of root associated Photobacterium halotolerans MELD1.</title>
        <authorList>
            <person name="Mathew D.C."/>
            <person name="Huang C.-C."/>
        </authorList>
    </citation>
    <scope>NUCLEOTIDE SEQUENCE [LARGE SCALE GENOMIC DNA]</scope>
    <source>
        <strain evidence="1 2">MELD1</strain>
    </source>
</reference>
<dbReference type="PATRIC" id="fig|265726.11.peg.158"/>
<evidence type="ECO:0000313" key="1">
    <source>
        <dbReference type="EMBL" id="KKD01390.1"/>
    </source>
</evidence>
<evidence type="ECO:0000313" key="2">
    <source>
        <dbReference type="Proteomes" id="UP000033633"/>
    </source>
</evidence>
<organism evidence="1 2">
    <name type="scientific">Photobacterium halotolerans</name>
    <dbReference type="NCBI Taxonomy" id="265726"/>
    <lineage>
        <taxon>Bacteria</taxon>
        <taxon>Pseudomonadati</taxon>
        <taxon>Pseudomonadota</taxon>
        <taxon>Gammaproteobacteria</taxon>
        <taxon>Vibrionales</taxon>
        <taxon>Vibrionaceae</taxon>
        <taxon>Photobacterium</taxon>
    </lineage>
</organism>
<dbReference type="OrthoDB" id="6915188at2"/>
<keyword evidence="2" id="KW-1185">Reference proteome</keyword>
<dbReference type="EMBL" id="JWYV01000001">
    <property type="protein sequence ID" value="KKD01390.1"/>
    <property type="molecule type" value="Genomic_DNA"/>
</dbReference>
<gene>
    <name evidence="1" type="ORF">KY46_00735</name>
</gene>
<proteinExistence type="predicted"/>
<protein>
    <recommendedName>
        <fullName evidence="3">Tail protein</fullName>
    </recommendedName>
</protein>
<sequence>MTQYQAGYKLRDLKAHISQCVGEPIAKHLSAEMSNIELELSPRHMGHGVVLAYQRYTAEFYFDRFPFRKYDPAVLFANVAAWLMDNDSERDQHRQELGDPSIDVVMEDEHSAEVIIEVTFEEPINLIEDDTGGVFWQGKRWRIAEYEVWVAERLRDVVIR</sequence>
<dbReference type="AlphaFoldDB" id="A0A0F5VIR2"/>